<evidence type="ECO:0000256" key="2">
    <source>
        <dbReference type="ARBA" id="ARBA00022723"/>
    </source>
</evidence>
<dbReference type="InterPro" id="IPR051400">
    <property type="entry name" value="HAD-like_hydrolase"/>
</dbReference>
<organism evidence="5 6">
    <name type="scientific">Bifidobacterium boum</name>
    <dbReference type="NCBI Taxonomy" id="78343"/>
    <lineage>
        <taxon>Bacteria</taxon>
        <taxon>Bacillati</taxon>
        <taxon>Actinomycetota</taxon>
        <taxon>Actinomycetes</taxon>
        <taxon>Bifidobacteriales</taxon>
        <taxon>Bifidobacteriaceae</taxon>
        <taxon>Bifidobacterium</taxon>
    </lineage>
</organism>
<dbReference type="RefSeq" id="WP_033490573.1">
    <property type="nucleotide sequence ID" value="NZ_JGYQ01000006.1"/>
</dbReference>
<keyword evidence="4" id="KW-0460">Magnesium</keyword>
<proteinExistence type="predicted"/>
<evidence type="ECO:0000256" key="3">
    <source>
        <dbReference type="ARBA" id="ARBA00022801"/>
    </source>
</evidence>
<name>A0A086ZQL6_9BIFI</name>
<comment type="caution">
    <text evidence="5">The sequence shown here is derived from an EMBL/GenBank/DDBJ whole genome shotgun (WGS) entry which is preliminary data.</text>
</comment>
<dbReference type="Gene3D" id="1.20.120.710">
    <property type="entry name" value="Haloacid dehalogenase hydrolase-like domain"/>
    <property type="match status" value="1"/>
</dbReference>
<dbReference type="InterPro" id="IPR036412">
    <property type="entry name" value="HAD-like_sf"/>
</dbReference>
<dbReference type="Pfam" id="PF00702">
    <property type="entry name" value="Hydrolase"/>
    <property type="match status" value="1"/>
</dbReference>
<evidence type="ECO:0000313" key="6">
    <source>
        <dbReference type="Proteomes" id="UP000029093"/>
    </source>
</evidence>
<dbReference type="PANTHER" id="PTHR46470">
    <property type="entry name" value="N-ACYLNEURAMINATE-9-PHOSPHATASE"/>
    <property type="match status" value="1"/>
</dbReference>
<dbReference type="PANTHER" id="PTHR46470:SF2">
    <property type="entry name" value="GLYCERALDEHYDE 3-PHOSPHATE PHOSPHATASE"/>
    <property type="match status" value="1"/>
</dbReference>
<dbReference type="SFLD" id="SFLDS00003">
    <property type="entry name" value="Haloacid_Dehalogenase"/>
    <property type="match status" value="1"/>
</dbReference>
<gene>
    <name evidence="5" type="ORF">BBOU_0278</name>
</gene>
<dbReference type="InterPro" id="IPR006439">
    <property type="entry name" value="HAD-SF_hydro_IA"/>
</dbReference>
<dbReference type="GO" id="GO:0044281">
    <property type="term" value="P:small molecule metabolic process"/>
    <property type="evidence" value="ECO:0007669"/>
    <property type="project" value="UniProtKB-ARBA"/>
</dbReference>
<dbReference type="OrthoDB" id="9810501at2"/>
<dbReference type="NCBIfam" id="TIGR01549">
    <property type="entry name" value="HAD-SF-IA-v1"/>
    <property type="match status" value="1"/>
</dbReference>
<dbReference type="Proteomes" id="UP000029093">
    <property type="component" value="Unassembled WGS sequence"/>
</dbReference>
<evidence type="ECO:0000313" key="5">
    <source>
        <dbReference type="EMBL" id="KFI48816.1"/>
    </source>
</evidence>
<dbReference type="SFLD" id="SFLDG01129">
    <property type="entry name" value="C1.5:_HAD__Beta-PGM__Phosphata"/>
    <property type="match status" value="1"/>
</dbReference>
<dbReference type="GO" id="GO:0046872">
    <property type="term" value="F:metal ion binding"/>
    <property type="evidence" value="ECO:0007669"/>
    <property type="project" value="UniProtKB-KW"/>
</dbReference>
<evidence type="ECO:0000256" key="1">
    <source>
        <dbReference type="ARBA" id="ARBA00001946"/>
    </source>
</evidence>
<keyword evidence="6" id="KW-1185">Reference proteome</keyword>
<dbReference type="PRINTS" id="PR00413">
    <property type="entry name" value="HADHALOGNASE"/>
</dbReference>
<dbReference type="AlphaFoldDB" id="A0A086ZQL6"/>
<dbReference type="Gene3D" id="3.40.50.1000">
    <property type="entry name" value="HAD superfamily/HAD-like"/>
    <property type="match status" value="1"/>
</dbReference>
<sequence length="247" mass="27191">MRYEVVLFDLYGTLIDIHTDEQATKPWQELWEFLDATGAHYDDAAHLKASFDQLNAVNVQEARKGAQHPEWIEPDVLPVFQRLYAAGGAVASERLAANAAWVFRQACTSTFRLYPGAVDMLNALKQSGRRVVLVSNAQACYTRPELVKSGLTKVLDRILISSEEGIRKPSPLFFLRALERELTTPDHALMVGNEVQCDIQGAASAGIDGVYLHTAISRQDDPAVCPQAALSLEGADYAALTKFVLSE</sequence>
<dbReference type="GO" id="GO:0016791">
    <property type="term" value="F:phosphatase activity"/>
    <property type="evidence" value="ECO:0007669"/>
    <property type="project" value="TreeGrafter"/>
</dbReference>
<dbReference type="SUPFAM" id="SSF56784">
    <property type="entry name" value="HAD-like"/>
    <property type="match status" value="1"/>
</dbReference>
<protein>
    <submittedName>
        <fullName evidence="5">Haloacid dehalogenase-like hydrolase</fullName>
    </submittedName>
</protein>
<dbReference type="EMBL" id="JGYQ01000006">
    <property type="protein sequence ID" value="KFI48816.1"/>
    <property type="molecule type" value="Genomic_DNA"/>
</dbReference>
<comment type="cofactor">
    <cofactor evidence="1">
        <name>Mg(2+)</name>
        <dbReference type="ChEBI" id="CHEBI:18420"/>
    </cofactor>
</comment>
<evidence type="ECO:0000256" key="4">
    <source>
        <dbReference type="ARBA" id="ARBA00022842"/>
    </source>
</evidence>
<dbReference type="InterPro" id="IPR023214">
    <property type="entry name" value="HAD_sf"/>
</dbReference>
<keyword evidence="2" id="KW-0479">Metal-binding</keyword>
<accession>A0A086ZQL6</accession>
<reference evidence="5 6" key="1">
    <citation type="submission" date="2014-03" db="EMBL/GenBank/DDBJ databases">
        <title>Genomics of Bifidobacteria.</title>
        <authorList>
            <person name="Ventura M."/>
            <person name="Milani C."/>
            <person name="Lugli G.A."/>
        </authorList>
    </citation>
    <scope>NUCLEOTIDE SEQUENCE [LARGE SCALE GENOMIC DNA]</scope>
    <source>
        <strain evidence="5 6">LMG 10736</strain>
    </source>
</reference>
<dbReference type="GeneID" id="303203482"/>
<keyword evidence="3 5" id="KW-0378">Hydrolase</keyword>